<dbReference type="Pfam" id="PF21135">
    <property type="entry name" value="DRL_cat"/>
    <property type="match status" value="1"/>
</dbReference>
<sequence>MKTNSDARVGDAPIGVALSGAGGGFGRSFLAQLSRISGMKPSVLVDLNLDSLAVMLDKLGYSRSSWAVCRDTRDVEAAVAAGRTALIADGALLAPHAYDVLVEATGNVSVGFALALRALDDDRHVVMVSKEVESVAGVHLAGVARSRGLRYLPGKGDQPANLLALVSWITAVGLDIVAVGKSAEYDLVFDPTTGTASMLDAHETVPELAGLLDLGPDVAVTVAARAEAARSFKRSAAADYCEMAVVAQYTGFVTDRDDMHYPVARPSELADIYRLRADGGLLERPGVVDVFTMLRLPGEASFAGGEFVIVRTGDAETWQLLKAKGHVVSSDGAYACIYSPYHLMGVETPLSVYEAHSGTSDVPAPDQHVVLAGRATTALEAGTRLRVEGHHHEIDGVAPFLSAREDLPADTAPFYLLGGATLVRNVPAGQTITVDDLHGFDDRLWQAFHHPHSLPSTSKESQR</sequence>
<protein>
    <submittedName>
        <fullName evidence="2">Homoserine dehydrogenase</fullName>
    </submittedName>
</protein>
<organism evidence="2 3">
    <name type="scientific">Paramicrobacterium chengjingii</name>
    <dbReference type="NCBI Taxonomy" id="2769067"/>
    <lineage>
        <taxon>Bacteria</taxon>
        <taxon>Bacillati</taxon>
        <taxon>Actinomycetota</taxon>
        <taxon>Actinomycetes</taxon>
        <taxon>Micrococcales</taxon>
        <taxon>Microbacteriaceae</taxon>
        <taxon>Paramicrobacterium</taxon>
    </lineage>
</organism>
<name>A0ABX6YHF1_9MICO</name>
<gene>
    <name evidence="2" type="ORF">HCR76_15810</name>
</gene>
<dbReference type="PANTHER" id="PTHR37850:SF3">
    <property type="entry name" value="BLR7815 PROTEIN"/>
    <property type="match status" value="1"/>
</dbReference>
<feature type="domain" description="Oxidoreductase DRL-like catalytic" evidence="1">
    <location>
        <begin position="156"/>
        <end position="348"/>
    </location>
</feature>
<dbReference type="Proteomes" id="UP000662814">
    <property type="component" value="Chromosome"/>
</dbReference>
<dbReference type="InterPro" id="IPR036291">
    <property type="entry name" value="NAD(P)-bd_dom_sf"/>
</dbReference>
<reference evidence="2 3" key="1">
    <citation type="submission" date="2020-12" db="EMBL/GenBank/DDBJ databases">
        <title>Microbacterium sp. HY060.</title>
        <authorList>
            <person name="Zhou J."/>
        </authorList>
    </citation>
    <scope>NUCLEOTIDE SEQUENCE [LARGE SCALE GENOMIC DNA]</scope>
    <source>
        <strain evidence="2 3">HY60</strain>
    </source>
</reference>
<dbReference type="PANTHER" id="PTHR37850">
    <property type="entry name" value="STRU PROTEIN"/>
    <property type="match status" value="1"/>
</dbReference>
<evidence type="ECO:0000259" key="1">
    <source>
        <dbReference type="Pfam" id="PF21135"/>
    </source>
</evidence>
<keyword evidence="3" id="KW-1185">Reference proteome</keyword>
<proteinExistence type="predicted"/>
<dbReference type="InterPro" id="IPR048423">
    <property type="entry name" value="DRL_cat"/>
</dbReference>
<dbReference type="RefSeq" id="WP_166987082.1">
    <property type="nucleotide sequence ID" value="NZ_CP061169.1"/>
</dbReference>
<dbReference type="Gene3D" id="3.40.50.720">
    <property type="entry name" value="NAD(P)-binding Rossmann-like Domain"/>
    <property type="match status" value="1"/>
</dbReference>
<accession>A0ABX6YHF1</accession>
<dbReference type="SUPFAM" id="SSF51735">
    <property type="entry name" value="NAD(P)-binding Rossmann-fold domains"/>
    <property type="match status" value="1"/>
</dbReference>
<evidence type="ECO:0000313" key="2">
    <source>
        <dbReference type="EMBL" id="QPZ38231.1"/>
    </source>
</evidence>
<evidence type="ECO:0000313" key="3">
    <source>
        <dbReference type="Proteomes" id="UP000662814"/>
    </source>
</evidence>
<dbReference type="EMBL" id="CP061169">
    <property type="protein sequence ID" value="QPZ38231.1"/>
    <property type="molecule type" value="Genomic_DNA"/>
</dbReference>